<keyword evidence="1" id="KW-0863">Zinc-finger</keyword>
<feature type="compositionally biased region" description="Basic and acidic residues" evidence="2">
    <location>
        <begin position="125"/>
        <end position="135"/>
    </location>
</feature>
<evidence type="ECO:0000259" key="3">
    <source>
        <dbReference type="PROSITE" id="PS50157"/>
    </source>
</evidence>
<dbReference type="GO" id="GO:0008270">
    <property type="term" value="F:zinc ion binding"/>
    <property type="evidence" value="ECO:0007669"/>
    <property type="project" value="UniProtKB-KW"/>
</dbReference>
<reference evidence="4" key="1">
    <citation type="submission" date="2020-12" db="EMBL/GenBank/DDBJ databases">
        <title>Metabolic potential, ecology and presence of endohyphal bacteria is reflected in genomic diversity of Mucoromycotina.</title>
        <authorList>
            <person name="Muszewska A."/>
            <person name="Okrasinska A."/>
            <person name="Steczkiewicz K."/>
            <person name="Drgas O."/>
            <person name="Orlowska M."/>
            <person name="Perlinska-Lenart U."/>
            <person name="Aleksandrzak-Piekarczyk T."/>
            <person name="Szatraj K."/>
            <person name="Zielenkiewicz U."/>
            <person name="Pilsyk S."/>
            <person name="Malc E."/>
            <person name="Mieczkowski P."/>
            <person name="Kruszewska J.S."/>
            <person name="Biernat P."/>
            <person name="Pawlowska J."/>
        </authorList>
    </citation>
    <scope>NUCLEOTIDE SEQUENCE</scope>
    <source>
        <strain evidence="4">WA0000017839</strain>
    </source>
</reference>
<dbReference type="EMBL" id="JAEPRD010000082">
    <property type="protein sequence ID" value="KAG2200559.1"/>
    <property type="molecule type" value="Genomic_DNA"/>
</dbReference>
<proteinExistence type="predicted"/>
<name>A0A8H7V406_9FUNG</name>
<accession>A0A8H7V406</accession>
<organism evidence="4 5">
    <name type="scientific">Mucor saturninus</name>
    <dbReference type="NCBI Taxonomy" id="64648"/>
    <lineage>
        <taxon>Eukaryota</taxon>
        <taxon>Fungi</taxon>
        <taxon>Fungi incertae sedis</taxon>
        <taxon>Mucoromycota</taxon>
        <taxon>Mucoromycotina</taxon>
        <taxon>Mucoromycetes</taxon>
        <taxon>Mucorales</taxon>
        <taxon>Mucorineae</taxon>
        <taxon>Mucoraceae</taxon>
        <taxon>Mucor</taxon>
    </lineage>
</organism>
<evidence type="ECO:0000313" key="4">
    <source>
        <dbReference type="EMBL" id="KAG2200559.1"/>
    </source>
</evidence>
<keyword evidence="1" id="KW-0862">Zinc</keyword>
<dbReference type="AlphaFoldDB" id="A0A8H7V406"/>
<dbReference type="OrthoDB" id="2287072at2759"/>
<dbReference type="PROSITE" id="PS00028">
    <property type="entry name" value="ZINC_FINGER_C2H2_1"/>
    <property type="match status" value="1"/>
</dbReference>
<feature type="domain" description="C2H2-type" evidence="3">
    <location>
        <begin position="15"/>
        <end position="38"/>
    </location>
</feature>
<protein>
    <recommendedName>
        <fullName evidence="3">C2H2-type domain-containing protein</fullName>
    </recommendedName>
</protein>
<evidence type="ECO:0000256" key="1">
    <source>
        <dbReference type="PROSITE-ProRule" id="PRU00042"/>
    </source>
</evidence>
<keyword evidence="1" id="KW-0479">Metal-binding</keyword>
<evidence type="ECO:0000313" key="5">
    <source>
        <dbReference type="Proteomes" id="UP000603453"/>
    </source>
</evidence>
<keyword evidence="5" id="KW-1185">Reference proteome</keyword>
<dbReference type="PROSITE" id="PS50157">
    <property type="entry name" value="ZINC_FINGER_C2H2_2"/>
    <property type="match status" value="1"/>
</dbReference>
<gene>
    <name evidence="4" type="ORF">INT47_012345</name>
</gene>
<evidence type="ECO:0000256" key="2">
    <source>
        <dbReference type="SAM" id="MobiDB-lite"/>
    </source>
</evidence>
<sequence>MSQQKQGKVTVNIIYPCYICAEEFTMANAVIHHVRKAHGYILVARHPGHRRPADGFYMYANRRDEIWQVQHWGCPSCWYHTPKINGVEQLMKHIMEVHEPERIEGFINPDKEQNELMDSEEEEEAPVKEAEVESELKINIGEEEEAQLMVMQAIKQRLDDINGLFKTVLHEDKSHDK</sequence>
<dbReference type="InterPro" id="IPR013087">
    <property type="entry name" value="Znf_C2H2_type"/>
</dbReference>
<feature type="region of interest" description="Disordered" evidence="2">
    <location>
        <begin position="115"/>
        <end position="135"/>
    </location>
</feature>
<comment type="caution">
    <text evidence="4">The sequence shown here is derived from an EMBL/GenBank/DDBJ whole genome shotgun (WGS) entry which is preliminary data.</text>
</comment>
<feature type="compositionally biased region" description="Acidic residues" evidence="2">
    <location>
        <begin position="115"/>
        <end position="124"/>
    </location>
</feature>
<dbReference type="Proteomes" id="UP000603453">
    <property type="component" value="Unassembled WGS sequence"/>
</dbReference>